<dbReference type="GO" id="GO:0015627">
    <property type="term" value="C:type II protein secretion system complex"/>
    <property type="evidence" value="ECO:0007669"/>
    <property type="project" value="TreeGrafter"/>
</dbReference>
<dbReference type="AlphaFoldDB" id="A0A1G6PF86"/>
<dbReference type="Proteomes" id="UP000295758">
    <property type="component" value="Unassembled WGS sequence"/>
</dbReference>
<dbReference type="GO" id="GO:0015628">
    <property type="term" value="P:protein secretion by the type II secretion system"/>
    <property type="evidence" value="ECO:0007669"/>
    <property type="project" value="TreeGrafter"/>
</dbReference>
<dbReference type="InterPro" id="IPR051675">
    <property type="entry name" value="Endo/Exo/Phosphatase_dom_1"/>
</dbReference>
<dbReference type="InterPro" id="IPR003583">
    <property type="entry name" value="Hlx-hairpin-Hlx_DNA-bd_motif"/>
</dbReference>
<accession>A0A1G6PF86</accession>
<evidence type="ECO:0000313" key="2">
    <source>
        <dbReference type="EMBL" id="SDC78890.1"/>
    </source>
</evidence>
<organism evidence="2 13">
    <name type="scientific">Halanaerobium congolense</name>
    <dbReference type="NCBI Taxonomy" id="54121"/>
    <lineage>
        <taxon>Bacteria</taxon>
        <taxon>Bacillati</taxon>
        <taxon>Bacillota</taxon>
        <taxon>Clostridia</taxon>
        <taxon>Halanaerobiales</taxon>
        <taxon>Halanaerobiaceae</taxon>
        <taxon>Halanaerobium</taxon>
    </lineage>
</organism>
<dbReference type="GO" id="GO:0006281">
    <property type="term" value="P:DNA repair"/>
    <property type="evidence" value="ECO:0007669"/>
    <property type="project" value="InterPro"/>
</dbReference>
<dbReference type="PANTHER" id="PTHR21180:SF32">
    <property type="entry name" value="ENDONUCLEASE_EXONUCLEASE_PHOSPHATASE FAMILY DOMAIN-CONTAINING PROTEIN 1"/>
    <property type="match status" value="1"/>
</dbReference>
<evidence type="ECO:0000313" key="5">
    <source>
        <dbReference type="EMBL" id="SES65500.1"/>
    </source>
</evidence>
<evidence type="ECO:0000313" key="13">
    <source>
        <dbReference type="Proteomes" id="UP000324896"/>
    </source>
</evidence>
<dbReference type="NCBIfam" id="TIGR00426">
    <property type="entry name" value="competence protein ComEA helix-hairpin-helix repeat region"/>
    <property type="match status" value="1"/>
</dbReference>
<dbReference type="Gene3D" id="1.10.150.320">
    <property type="entry name" value="Photosystem II 12 kDa extrinsic protein"/>
    <property type="match status" value="1"/>
</dbReference>
<dbReference type="EMBL" id="SOAA01000012">
    <property type="protein sequence ID" value="TDS31109.1"/>
    <property type="molecule type" value="Genomic_DNA"/>
</dbReference>
<reference evidence="8 10" key="2">
    <citation type="submission" date="2016-10" db="EMBL/GenBank/DDBJ databases">
        <authorList>
            <person name="Varghese N."/>
            <person name="Submissions S."/>
        </authorList>
    </citation>
    <scope>NUCLEOTIDE SEQUENCE [LARGE SCALE GENOMIC DNA]</scope>
    <source>
        <strain evidence="2 13">WG10</strain>
        <strain evidence="3 10">WG2</strain>
        <strain evidence="5 8">WG5</strain>
    </source>
</reference>
<reference evidence="4 9" key="1">
    <citation type="submission" date="2016-10" db="EMBL/GenBank/DDBJ databases">
        <authorList>
            <person name="de Groot N.N."/>
        </authorList>
    </citation>
    <scope>NUCLEOTIDE SEQUENCE [LARGE SCALE GENOMIC DNA]</scope>
    <source>
        <strain evidence="4 9">WG7</strain>
    </source>
</reference>
<dbReference type="InterPro" id="IPR019554">
    <property type="entry name" value="Soluble_ligand-bd"/>
</dbReference>
<dbReference type="Proteomes" id="UP000324896">
    <property type="component" value="Unassembled WGS sequence"/>
</dbReference>
<dbReference type="SUPFAM" id="SSF47781">
    <property type="entry name" value="RuvA domain 2-like"/>
    <property type="match status" value="1"/>
</dbReference>
<dbReference type="Pfam" id="PF10531">
    <property type="entry name" value="SLBB"/>
    <property type="match status" value="1"/>
</dbReference>
<proteinExistence type="predicted"/>
<dbReference type="InterPro" id="IPR010994">
    <property type="entry name" value="RuvA_2-like"/>
</dbReference>
<sequence>MLKISTKQLLILVTIVFILFLAYYNQAIEENEVLNSASNFTLEVKNEAAEKANRVEIKNDNQEIIVHLSGEVKNPGVYKLKSKERLIDLIKAAGGLKNKADLEQINLAEKIFDGQKVVIPSVLDRNSNQAADHNFIESGNFNVEGKLVSSYSKSAEKELVNINLAGQDLLESLSGIGPAKAKAIIKYRNQNSFNKKEDLLNISGIGEKTLENLENEITVK</sequence>
<reference evidence="6 12" key="3">
    <citation type="submission" date="2019-03" db="EMBL/GenBank/DDBJ databases">
        <title>Deep subsurface shale carbon reservoir microbial communities from Ohio and West Virginia, USA.</title>
        <authorList>
            <person name="Wrighton K."/>
        </authorList>
    </citation>
    <scope>NUCLEOTIDE SEQUENCE [LARGE SCALE GENOMIC DNA]</scope>
    <source>
        <strain evidence="6 12">UTICA-S4D12</strain>
    </source>
</reference>
<feature type="domain" description="Helix-hairpin-helix DNA-binding motif class 1" evidence="1">
    <location>
        <begin position="168"/>
        <end position="187"/>
    </location>
</feature>
<protein>
    <submittedName>
        <fullName evidence="2">Competence protein ComEA</fullName>
    </submittedName>
</protein>
<dbReference type="EMBL" id="SOEF01000002">
    <property type="protein sequence ID" value="TDX47984.1"/>
    <property type="molecule type" value="Genomic_DNA"/>
</dbReference>
<evidence type="ECO:0000313" key="10">
    <source>
        <dbReference type="Proteomes" id="UP000199519"/>
    </source>
</evidence>
<evidence type="ECO:0000313" key="11">
    <source>
        <dbReference type="Proteomes" id="UP000295472"/>
    </source>
</evidence>
<dbReference type="RefSeq" id="WP_089717688.1">
    <property type="nucleotide sequence ID" value="NZ_FMYT01000014.1"/>
</dbReference>
<dbReference type="PANTHER" id="PTHR21180">
    <property type="entry name" value="ENDONUCLEASE/EXONUCLEASE/PHOSPHATASE FAMILY DOMAIN-CONTAINING PROTEIN 1"/>
    <property type="match status" value="1"/>
</dbReference>
<reference evidence="7 11" key="4">
    <citation type="submission" date="2019-03" db="EMBL/GenBank/DDBJ databases">
        <title>Subsurface microbial communities from deep shales in Ohio and West Virginia, USA.</title>
        <authorList>
            <person name="Wrighton K."/>
        </authorList>
    </citation>
    <scope>NUCLEOTIDE SEQUENCE [LARGE SCALE GENOMIC DNA]</scope>
    <source>
        <strain evidence="7 11">DSMZ 11287</strain>
    </source>
</reference>
<dbReference type="Pfam" id="PF12836">
    <property type="entry name" value="HHH_3"/>
    <property type="match status" value="1"/>
</dbReference>
<evidence type="ECO:0000313" key="8">
    <source>
        <dbReference type="Proteomes" id="UP000198612"/>
    </source>
</evidence>
<name>A0A1G6PF86_9FIRM</name>
<evidence type="ECO:0000313" key="7">
    <source>
        <dbReference type="EMBL" id="TDX47984.1"/>
    </source>
</evidence>
<dbReference type="Proteomes" id="UP000199519">
    <property type="component" value="Unassembled WGS sequence"/>
</dbReference>
<dbReference type="Proteomes" id="UP000295472">
    <property type="component" value="Unassembled WGS sequence"/>
</dbReference>
<evidence type="ECO:0000313" key="12">
    <source>
        <dbReference type="Proteomes" id="UP000295758"/>
    </source>
</evidence>
<dbReference type="Gene3D" id="3.10.560.10">
    <property type="entry name" value="Outer membrane lipoprotein wza domain like"/>
    <property type="match status" value="1"/>
</dbReference>
<dbReference type="GO" id="GO:0003677">
    <property type="term" value="F:DNA binding"/>
    <property type="evidence" value="ECO:0007669"/>
    <property type="project" value="InterPro"/>
</dbReference>
<dbReference type="Proteomes" id="UP000198945">
    <property type="component" value="Unassembled WGS sequence"/>
</dbReference>
<evidence type="ECO:0000259" key="1">
    <source>
        <dbReference type="SMART" id="SM00278"/>
    </source>
</evidence>
<evidence type="ECO:0000313" key="6">
    <source>
        <dbReference type="EMBL" id="TDS31109.1"/>
    </source>
</evidence>
<gene>
    <name evidence="6" type="ORF">BY453_1128</name>
    <name evidence="7" type="ORF">C7954_102150</name>
    <name evidence="2" type="ORF">SAMN04488597_1148</name>
    <name evidence="3" type="ORF">SAMN04488598_10266</name>
    <name evidence="5" type="ORF">SAMN04515652_102116</name>
    <name evidence="4" type="ORF">SAMN04515654_13617</name>
</gene>
<feature type="domain" description="Helix-hairpin-helix DNA-binding motif class 1" evidence="1">
    <location>
        <begin position="197"/>
        <end position="216"/>
    </location>
</feature>
<dbReference type="EMBL" id="FNEH01000036">
    <property type="protein sequence ID" value="SDJ23323.1"/>
    <property type="molecule type" value="Genomic_DNA"/>
</dbReference>
<dbReference type="EMBL" id="FNBJ01000002">
    <property type="protein sequence ID" value="SDE80562.1"/>
    <property type="molecule type" value="Genomic_DNA"/>
</dbReference>
<evidence type="ECO:0000313" key="9">
    <source>
        <dbReference type="Proteomes" id="UP000198945"/>
    </source>
</evidence>
<dbReference type="EMBL" id="FMYT01000014">
    <property type="protein sequence ID" value="SDC78890.1"/>
    <property type="molecule type" value="Genomic_DNA"/>
</dbReference>
<evidence type="ECO:0000313" key="4">
    <source>
        <dbReference type="EMBL" id="SDJ23323.1"/>
    </source>
</evidence>
<dbReference type="Proteomes" id="UP000198612">
    <property type="component" value="Unassembled WGS sequence"/>
</dbReference>
<keyword evidence="10" id="KW-1185">Reference proteome</keyword>
<dbReference type="InterPro" id="IPR004509">
    <property type="entry name" value="Competence_ComEA_HhH"/>
</dbReference>
<dbReference type="EMBL" id="FOHG01000002">
    <property type="protein sequence ID" value="SES65500.1"/>
    <property type="molecule type" value="Genomic_DNA"/>
</dbReference>
<evidence type="ECO:0000313" key="3">
    <source>
        <dbReference type="EMBL" id="SDE80562.1"/>
    </source>
</evidence>
<dbReference type="SMART" id="SM00278">
    <property type="entry name" value="HhH1"/>
    <property type="match status" value="2"/>
</dbReference>
<dbReference type="GeneID" id="57011736"/>